<dbReference type="RefSeq" id="WP_310246189.1">
    <property type="nucleotide sequence ID" value="NZ_JAVDXX010000001.1"/>
</dbReference>
<evidence type="ECO:0000313" key="1">
    <source>
        <dbReference type="EMBL" id="MDR7293339.1"/>
    </source>
</evidence>
<organism evidence="1 2">
    <name type="scientific">Pseudoglutamicibacter albus</name>
    <dbReference type="NCBI Taxonomy" id="98671"/>
    <lineage>
        <taxon>Bacteria</taxon>
        <taxon>Bacillati</taxon>
        <taxon>Actinomycetota</taxon>
        <taxon>Actinomycetes</taxon>
        <taxon>Micrococcales</taxon>
        <taxon>Micrococcaceae</taxon>
        <taxon>Pseudoglutamicibacter</taxon>
    </lineage>
</organism>
<dbReference type="NCBIfam" id="TIGR03085">
    <property type="entry name" value="TIGR03085 family metal-binding protein"/>
    <property type="match status" value="1"/>
</dbReference>
<dbReference type="InterPro" id="IPR017517">
    <property type="entry name" value="Maleyloyr_isom"/>
</dbReference>
<keyword evidence="2" id="KW-1185">Reference proteome</keyword>
<evidence type="ECO:0000313" key="2">
    <source>
        <dbReference type="Proteomes" id="UP001180715"/>
    </source>
</evidence>
<comment type="caution">
    <text evidence="1">The sequence shown here is derived from an EMBL/GenBank/DDBJ whole genome shotgun (WGS) entry which is preliminary data.</text>
</comment>
<sequence>MSAERATFVSVPRFVSVSRQALADALLAAGPHAPTLCDGWETRHLAAHLVLREHSVWAAGITGAPGLRQGMERKLEILASQGQHPGGYARLIKQFAQGPQKFSPFNLKRVDAAANLLEYFVHLEDIRRARERWVPRSLDAAYTERLWQRFKNGAKLLYRNSPVGIILVRPDGTRYHAKKGTDSVAIYGSVSELIMHAFGRTEHALVLYEGSPEAKKALEASTAKNAERCT</sequence>
<dbReference type="EMBL" id="JAVDXX010000001">
    <property type="protein sequence ID" value="MDR7293339.1"/>
    <property type="molecule type" value="Genomic_DNA"/>
</dbReference>
<dbReference type="NCBIfam" id="TIGR03083">
    <property type="entry name" value="maleylpyruvate isomerase family mycothiol-dependent enzyme"/>
    <property type="match status" value="1"/>
</dbReference>
<name>A0ABU1YY98_9MICC</name>
<accession>A0ABU1YY98</accession>
<dbReference type="Gene3D" id="1.20.120.450">
    <property type="entry name" value="dinb family like domain"/>
    <property type="match status" value="1"/>
</dbReference>
<reference evidence="1" key="1">
    <citation type="submission" date="2023-07" db="EMBL/GenBank/DDBJ databases">
        <title>Sequencing the genomes of 1000 actinobacteria strains.</title>
        <authorList>
            <person name="Klenk H.-P."/>
        </authorList>
    </citation>
    <scope>NUCLEOTIDE SEQUENCE</scope>
    <source>
        <strain evidence="1">DSM 13068</strain>
    </source>
</reference>
<protein>
    <submittedName>
        <fullName evidence="1">Uncharacterized protein (TIGR03085 family)</fullName>
    </submittedName>
</protein>
<dbReference type="InterPro" id="IPR034660">
    <property type="entry name" value="DinB/YfiT-like"/>
</dbReference>
<gene>
    <name evidence="1" type="ORF">J2S67_000607</name>
</gene>
<proteinExistence type="predicted"/>
<dbReference type="InterPro" id="IPR017519">
    <property type="entry name" value="CHP03085"/>
</dbReference>
<dbReference type="SUPFAM" id="SSF109854">
    <property type="entry name" value="DinB/YfiT-like putative metalloenzymes"/>
    <property type="match status" value="1"/>
</dbReference>
<dbReference type="Proteomes" id="UP001180715">
    <property type="component" value="Unassembled WGS sequence"/>
</dbReference>